<evidence type="ECO:0000313" key="2">
    <source>
        <dbReference type="Proteomes" id="UP001063350"/>
    </source>
</evidence>
<dbReference type="EMBL" id="AP024233">
    <property type="protein sequence ID" value="BCO09870.1"/>
    <property type="molecule type" value="Genomic_DNA"/>
</dbReference>
<dbReference type="InterPro" id="IPR007838">
    <property type="entry name" value="Cell_div_ZapA-like"/>
</dbReference>
<keyword evidence="2" id="KW-1185">Reference proteome</keyword>
<dbReference type="Proteomes" id="UP001063350">
    <property type="component" value="Chromosome"/>
</dbReference>
<accession>A0A915U2Z4</accession>
<evidence type="ECO:0008006" key="3">
    <source>
        <dbReference type="Google" id="ProtNLM"/>
    </source>
</evidence>
<dbReference type="KEGG" id="ddu:GF1_22460"/>
<proteinExistence type="predicted"/>
<sequence length="94" mass="10641">MERLVSFTLFGQEFTFYSDASPEEVDRVVEMVREELESVDGASRSTVPSSKILVLGCLQIAARYVQLEKEFEAFRRSQESSIDKLIDKVSSGIE</sequence>
<evidence type="ECO:0000313" key="1">
    <source>
        <dbReference type="EMBL" id="BCO09870.1"/>
    </source>
</evidence>
<dbReference type="Pfam" id="PF05164">
    <property type="entry name" value="ZapA"/>
    <property type="match status" value="1"/>
</dbReference>
<dbReference type="InterPro" id="IPR036192">
    <property type="entry name" value="Cell_div_ZapA-like_sf"/>
</dbReference>
<protein>
    <recommendedName>
        <fullName evidence="3">Cell division protein ZapA</fullName>
    </recommendedName>
</protein>
<reference evidence="1" key="1">
    <citation type="submission" date="2020-12" db="EMBL/GenBank/DDBJ databases">
        <title>Desulfobium dissulfuricans gen. nov., sp. nov., a novel mesophilic, sulfate-reducing bacterium isolated from a deep-sea hydrothermal vent.</title>
        <authorList>
            <person name="Hashimoto Y."/>
            <person name="Tame A."/>
            <person name="Sawayama S."/>
            <person name="Miyazaki J."/>
            <person name="Takai K."/>
            <person name="Nakagawa S."/>
        </authorList>
    </citation>
    <scope>NUCLEOTIDE SEQUENCE</scope>
    <source>
        <strain evidence="1">GF1</strain>
    </source>
</reference>
<dbReference type="AlphaFoldDB" id="A0A915U2Z4"/>
<dbReference type="RefSeq" id="WP_267926608.1">
    <property type="nucleotide sequence ID" value="NZ_AP024233.1"/>
</dbReference>
<name>A0A915U2Z4_9BACT</name>
<gene>
    <name evidence="1" type="ORF">GF1_22460</name>
</gene>
<organism evidence="1 2">
    <name type="scientific">Desulfolithobacter dissulfuricans</name>
    <dbReference type="NCBI Taxonomy" id="2795293"/>
    <lineage>
        <taxon>Bacteria</taxon>
        <taxon>Pseudomonadati</taxon>
        <taxon>Thermodesulfobacteriota</taxon>
        <taxon>Desulfobulbia</taxon>
        <taxon>Desulfobulbales</taxon>
        <taxon>Desulfobulbaceae</taxon>
        <taxon>Desulfolithobacter</taxon>
    </lineage>
</organism>
<dbReference type="SUPFAM" id="SSF102829">
    <property type="entry name" value="Cell division protein ZapA-like"/>
    <property type="match status" value="1"/>
</dbReference>